<dbReference type="AlphaFoldDB" id="A0A9P8AVL7"/>
<dbReference type="GeneID" id="66112600"/>
<gene>
    <name evidence="7" type="ORF">BT62DRAFT_991818</name>
</gene>
<accession>A0A9P8AVL7</accession>
<feature type="compositionally biased region" description="Basic and acidic residues" evidence="6">
    <location>
        <begin position="259"/>
        <end position="269"/>
    </location>
</feature>
<keyword evidence="3" id="KW-0677">Repeat</keyword>
<sequence>MTQKLSQDHLESLTRQDLQILAKEHGIRANLGTKVIINKLLAVLPATADIEPKERPAESNANKRKRGGDAKTPQPPKASSRTKSAPVVATNKKGPAPPPKRRRVAEPDKSVARPIQAAARDKKSRARPVDTAVHVDEDSPNTMQVNVRGQLGHHAENNSKRHQELVELFKLINGMQKNVINMQPELAHHAHVREVVEEMLIVPMKEDRTLVDGSAFMAPGAAKKWREWFHENISYSETRTPEEQAARRERKRQKKQHNRKEATTVHPDDDWSTDDDPGPSSYKPDYDAIQAELEEQRFRERMSMAFADDERLDSLEARFNDFAHVPKRWGGDSARPLYDDDGDFMKLDPRYMDDEEYAEWIRAGMYKKTHAQEHEEARRRKAEKAASRAREKAAKEESRRLERQMEEERRQRRRDRDIWRREHSRQAYESRWKDLLSMPPAHLHFDDIPWPVVVPRSSVAVEDLTPEAVSLFLFSEETKKERKDKLRETYLRFHPDKFESRLMKLVKPGEQEKVRLGMGQVVRILNDLMKQGDG</sequence>
<feature type="region of interest" description="Disordered" evidence="6">
    <location>
        <begin position="369"/>
        <end position="415"/>
    </location>
</feature>
<reference evidence="7" key="1">
    <citation type="submission" date="2020-11" db="EMBL/GenBank/DDBJ databases">
        <title>Adaptations for nitrogen fixation in a non-lichenized fungal sporocarp promotes dispersal by wood-feeding termites.</title>
        <authorList>
            <consortium name="DOE Joint Genome Institute"/>
            <person name="Koch R.A."/>
            <person name="Yoon G."/>
            <person name="Arayal U."/>
            <person name="Lail K."/>
            <person name="Amirebrahimi M."/>
            <person name="Labutti K."/>
            <person name="Lipzen A."/>
            <person name="Riley R."/>
            <person name="Barry K."/>
            <person name="Henrissat B."/>
            <person name="Grigoriev I.V."/>
            <person name="Herr J.R."/>
            <person name="Aime M.C."/>
        </authorList>
    </citation>
    <scope>NUCLEOTIDE SEQUENCE</scope>
    <source>
        <strain evidence="7">MCA 3950</strain>
    </source>
</reference>
<evidence type="ECO:0000256" key="2">
    <source>
        <dbReference type="ARBA" id="ARBA00022553"/>
    </source>
</evidence>
<feature type="compositionally biased region" description="Basic and acidic residues" evidence="6">
    <location>
        <begin position="370"/>
        <end position="415"/>
    </location>
</feature>
<protein>
    <submittedName>
        <fullName evidence="7">Uncharacterized protein</fullName>
    </submittedName>
</protein>
<dbReference type="GO" id="GO:0043124">
    <property type="term" value="P:negative regulation of canonical NF-kappaB signal transduction"/>
    <property type="evidence" value="ECO:0007669"/>
    <property type="project" value="InterPro"/>
</dbReference>
<keyword evidence="4" id="KW-0040">ANK repeat</keyword>
<feature type="region of interest" description="Disordered" evidence="6">
    <location>
        <begin position="52"/>
        <end position="128"/>
    </location>
</feature>
<evidence type="ECO:0000313" key="8">
    <source>
        <dbReference type="Proteomes" id="UP000812287"/>
    </source>
</evidence>
<dbReference type="PANTHER" id="PTHR15263">
    <property type="entry name" value="I-KAPPA-B-LIKE PROTEIN IKBL"/>
    <property type="match status" value="1"/>
</dbReference>
<comment type="subcellular location">
    <subcellularLocation>
        <location evidence="1">Nucleus</location>
    </subcellularLocation>
</comment>
<dbReference type="GO" id="GO:0005634">
    <property type="term" value="C:nucleus"/>
    <property type="evidence" value="ECO:0007669"/>
    <property type="project" value="UniProtKB-SubCell"/>
</dbReference>
<feature type="region of interest" description="Disordered" evidence="6">
    <location>
        <begin position="238"/>
        <end position="285"/>
    </location>
</feature>
<evidence type="ECO:0000313" key="7">
    <source>
        <dbReference type="EMBL" id="KAG7449673.1"/>
    </source>
</evidence>
<dbReference type="OrthoDB" id="412109at2759"/>
<comment type="caution">
    <text evidence="7">The sequence shown here is derived from an EMBL/GenBank/DDBJ whole genome shotgun (WGS) entry which is preliminary data.</text>
</comment>
<keyword evidence="2" id="KW-0597">Phosphoprotein</keyword>
<dbReference type="InterPro" id="IPR038753">
    <property type="entry name" value="NFKBIL1"/>
</dbReference>
<organism evidence="7 8">
    <name type="scientific">Guyanagaster necrorhizus</name>
    <dbReference type="NCBI Taxonomy" id="856835"/>
    <lineage>
        <taxon>Eukaryota</taxon>
        <taxon>Fungi</taxon>
        <taxon>Dikarya</taxon>
        <taxon>Basidiomycota</taxon>
        <taxon>Agaricomycotina</taxon>
        <taxon>Agaricomycetes</taxon>
        <taxon>Agaricomycetidae</taxon>
        <taxon>Agaricales</taxon>
        <taxon>Marasmiineae</taxon>
        <taxon>Physalacriaceae</taxon>
        <taxon>Guyanagaster</taxon>
    </lineage>
</organism>
<evidence type="ECO:0000256" key="6">
    <source>
        <dbReference type="SAM" id="MobiDB-lite"/>
    </source>
</evidence>
<dbReference type="EMBL" id="MU250527">
    <property type="protein sequence ID" value="KAG7449673.1"/>
    <property type="molecule type" value="Genomic_DNA"/>
</dbReference>
<evidence type="ECO:0000256" key="1">
    <source>
        <dbReference type="ARBA" id="ARBA00004123"/>
    </source>
</evidence>
<dbReference type="PANTHER" id="PTHR15263:SF1">
    <property type="entry name" value="NF-KAPPA-B INHIBITOR-LIKE PROTEIN 1"/>
    <property type="match status" value="1"/>
</dbReference>
<dbReference type="Proteomes" id="UP000812287">
    <property type="component" value="Unassembled WGS sequence"/>
</dbReference>
<evidence type="ECO:0000256" key="5">
    <source>
        <dbReference type="ARBA" id="ARBA00023242"/>
    </source>
</evidence>
<evidence type="ECO:0000256" key="3">
    <source>
        <dbReference type="ARBA" id="ARBA00022737"/>
    </source>
</evidence>
<feature type="compositionally biased region" description="Basic residues" evidence="6">
    <location>
        <begin position="248"/>
        <end position="258"/>
    </location>
</feature>
<proteinExistence type="predicted"/>
<dbReference type="RefSeq" id="XP_043043173.1">
    <property type="nucleotide sequence ID" value="XM_043190303.1"/>
</dbReference>
<name>A0A9P8AVL7_9AGAR</name>
<keyword evidence="8" id="KW-1185">Reference proteome</keyword>
<evidence type="ECO:0000256" key="4">
    <source>
        <dbReference type="ARBA" id="ARBA00023043"/>
    </source>
</evidence>
<keyword evidence="5" id="KW-0539">Nucleus</keyword>